<evidence type="ECO:0008006" key="3">
    <source>
        <dbReference type="Google" id="ProtNLM"/>
    </source>
</evidence>
<sequence>MSSVPAGLGDRGRRLWEEILAPGSLTPSHLVLLEEACRAADRLEFLDSIVRQATSAVNPDFKIFHEISGVLAEARQQQGVLKALLAAIGKTSVASSQVKDGSAGGAGVSDLTARIAERRREAEG</sequence>
<dbReference type="Proteomes" id="UP001610810">
    <property type="component" value="Unassembled WGS sequence"/>
</dbReference>
<keyword evidence="2" id="KW-1185">Reference proteome</keyword>
<protein>
    <recommendedName>
        <fullName evidence="3">Terminase</fullName>
    </recommendedName>
</protein>
<evidence type="ECO:0000313" key="1">
    <source>
        <dbReference type="EMBL" id="MFI0576149.1"/>
    </source>
</evidence>
<reference evidence="1 2" key="1">
    <citation type="submission" date="2024-10" db="EMBL/GenBank/DDBJ databases">
        <authorList>
            <person name="Wannawong T."/>
            <person name="Kuncharoen N."/>
            <person name="Mhuantong W."/>
        </authorList>
    </citation>
    <scope>NUCLEOTIDE SEQUENCE [LARGE SCALE GENOMIC DNA]</scope>
    <source>
        <strain evidence="1 2">CALK1-4</strain>
    </source>
</reference>
<organism evidence="1 2">
    <name type="scientific">Streptomyces tendae</name>
    <dbReference type="NCBI Taxonomy" id="1932"/>
    <lineage>
        <taxon>Bacteria</taxon>
        <taxon>Bacillati</taxon>
        <taxon>Actinomycetota</taxon>
        <taxon>Actinomycetes</taxon>
        <taxon>Kitasatosporales</taxon>
        <taxon>Streptomycetaceae</taxon>
        <taxon>Streptomyces</taxon>
    </lineage>
</organism>
<comment type="caution">
    <text evidence="1">The sequence shown here is derived from an EMBL/GenBank/DDBJ whole genome shotgun (WGS) entry which is preliminary data.</text>
</comment>
<dbReference type="RefSeq" id="WP_398353394.1">
    <property type="nucleotide sequence ID" value="NZ_JBIQWK010000011.1"/>
</dbReference>
<dbReference type="EMBL" id="JBIQWK010000011">
    <property type="protein sequence ID" value="MFI0576149.1"/>
    <property type="molecule type" value="Genomic_DNA"/>
</dbReference>
<accession>A0ABW7S7E1</accession>
<gene>
    <name evidence="1" type="ORF">ACH3YB_31435</name>
</gene>
<name>A0ABW7S7E1_STRTE</name>
<proteinExistence type="predicted"/>
<evidence type="ECO:0000313" key="2">
    <source>
        <dbReference type="Proteomes" id="UP001610810"/>
    </source>
</evidence>